<comment type="activity regulation">
    <text evidence="12">Activated by a monovalent cation that binds near, but not in, the active site. The most likely occupant of the site in vivo is potassium. Ion binding induces a conformational change that may alter substrate affinity.</text>
</comment>
<dbReference type="InterPro" id="IPR011611">
    <property type="entry name" value="PfkB_dom"/>
</dbReference>
<evidence type="ECO:0000256" key="2">
    <source>
        <dbReference type="ARBA" id="ARBA00012035"/>
    </source>
</evidence>
<keyword evidence="10 12" id="KW-0630">Potassium</keyword>
<comment type="similarity">
    <text evidence="1">Belongs to the carbohydrate kinase pfkB family.</text>
</comment>
<evidence type="ECO:0000256" key="4">
    <source>
        <dbReference type="ARBA" id="ARBA00022679"/>
    </source>
</evidence>
<keyword evidence="8 12" id="KW-0067">ATP-binding</keyword>
<dbReference type="EMBL" id="JAAFYZ010000162">
    <property type="protein sequence ID" value="MBS2551924.1"/>
    <property type="molecule type" value="Genomic_DNA"/>
</dbReference>
<feature type="binding site" evidence="12">
    <location>
        <position position="136"/>
    </location>
    <ligand>
        <name>substrate</name>
    </ligand>
</feature>
<evidence type="ECO:0000256" key="10">
    <source>
        <dbReference type="ARBA" id="ARBA00022958"/>
    </source>
</evidence>
<dbReference type="PRINTS" id="PR00990">
    <property type="entry name" value="RIBOKINASE"/>
</dbReference>
<feature type="binding site" evidence="12">
    <location>
        <position position="248"/>
    </location>
    <ligand>
        <name>substrate</name>
    </ligand>
</feature>
<keyword evidence="6 12" id="KW-0547">Nucleotide-binding</keyword>
<dbReference type="SUPFAM" id="SSF53613">
    <property type="entry name" value="Ribokinase-like"/>
    <property type="match status" value="1"/>
</dbReference>
<feature type="domain" description="Carbohydrate kinase PfkB" evidence="13">
    <location>
        <begin position="1"/>
        <end position="290"/>
    </location>
</feature>
<evidence type="ECO:0000256" key="11">
    <source>
        <dbReference type="ARBA" id="ARBA00023277"/>
    </source>
</evidence>
<gene>
    <name evidence="12" type="primary">rbsK</name>
    <name evidence="14" type="ORF">KGQ19_34180</name>
</gene>
<feature type="active site" description="Proton acceptor" evidence="12">
    <location>
        <position position="248"/>
    </location>
</feature>
<comment type="caution">
    <text evidence="12">Lacks conserved residue(s) required for the propagation of feature annotation.</text>
</comment>
<keyword evidence="5 12" id="KW-0479">Metal-binding</keyword>
<dbReference type="PROSITE" id="PS00584">
    <property type="entry name" value="PFKB_KINASES_2"/>
    <property type="match status" value="1"/>
</dbReference>
<dbReference type="PANTHER" id="PTHR10584:SF166">
    <property type="entry name" value="RIBOKINASE"/>
    <property type="match status" value="1"/>
</dbReference>
<comment type="pathway">
    <text evidence="12">Carbohydrate metabolism; D-ribose degradation; D-ribose 5-phosphate from beta-D-ribopyranose: step 2/2.</text>
</comment>
<evidence type="ECO:0000313" key="15">
    <source>
        <dbReference type="Proteomes" id="UP000730482"/>
    </source>
</evidence>
<keyword evidence="12" id="KW-0963">Cytoplasm</keyword>
<comment type="similarity">
    <text evidence="12">Belongs to the carbohydrate kinase PfkB family. Ribokinase subfamily.</text>
</comment>
<feature type="binding site" evidence="12">
    <location>
        <begin position="216"/>
        <end position="221"/>
    </location>
    <ligand>
        <name>ATP</name>
        <dbReference type="ChEBI" id="CHEBI:30616"/>
    </ligand>
</feature>
<feature type="binding site" evidence="12">
    <location>
        <begin position="247"/>
        <end position="248"/>
    </location>
    <ligand>
        <name>ATP</name>
        <dbReference type="ChEBI" id="CHEBI:30616"/>
    </ligand>
</feature>
<comment type="subunit">
    <text evidence="12">Homodimer.</text>
</comment>
<keyword evidence="4 12" id="KW-0808">Transferase</keyword>
<dbReference type="Pfam" id="PF00294">
    <property type="entry name" value="PfkB"/>
    <property type="match status" value="1"/>
</dbReference>
<organism evidence="14 15">
    <name type="scientific">Catenulispora pinistramenti</name>
    <dbReference type="NCBI Taxonomy" id="2705254"/>
    <lineage>
        <taxon>Bacteria</taxon>
        <taxon>Bacillati</taxon>
        <taxon>Actinomycetota</taxon>
        <taxon>Actinomycetes</taxon>
        <taxon>Catenulisporales</taxon>
        <taxon>Catenulisporaceae</taxon>
        <taxon>Catenulispora</taxon>
    </lineage>
</organism>
<feature type="binding site" evidence="12">
    <location>
        <position position="180"/>
    </location>
    <ligand>
        <name>ATP</name>
        <dbReference type="ChEBI" id="CHEBI:30616"/>
    </ligand>
</feature>
<feature type="binding site" evidence="12">
    <location>
        <position position="244"/>
    </location>
    <ligand>
        <name>K(+)</name>
        <dbReference type="ChEBI" id="CHEBI:29103"/>
    </ligand>
</feature>
<keyword evidence="7 12" id="KW-0418">Kinase</keyword>
<evidence type="ECO:0000259" key="13">
    <source>
        <dbReference type="Pfam" id="PF00294"/>
    </source>
</evidence>
<dbReference type="EC" id="2.7.1.15" evidence="2 12"/>
<evidence type="ECO:0000256" key="8">
    <source>
        <dbReference type="ARBA" id="ARBA00022840"/>
    </source>
</evidence>
<feature type="binding site" evidence="12">
    <location>
        <position position="242"/>
    </location>
    <ligand>
        <name>K(+)</name>
        <dbReference type="ChEBI" id="CHEBI:29103"/>
    </ligand>
</feature>
<comment type="function">
    <text evidence="12">Catalyzes the phosphorylation of ribose at O-5 in a reaction requiring ATP and magnesium. The resulting D-ribose-5-phosphate can then be used either for sythesis of nucleotides, histidine, and tryptophan, or as a component of the pentose phosphate pathway.</text>
</comment>
<keyword evidence="9 12" id="KW-0460">Magnesium</keyword>
<evidence type="ECO:0000256" key="9">
    <source>
        <dbReference type="ARBA" id="ARBA00022842"/>
    </source>
</evidence>
<dbReference type="HAMAP" id="MF_01987">
    <property type="entry name" value="Ribokinase"/>
    <property type="match status" value="1"/>
</dbReference>
<evidence type="ECO:0000256" key="7">
    <source>
        <dbReference type="ARBA" id="ARBA00022777"/>
    </source>
</evidence>
<protein>
    <recommendedName>
        <fullName evidence="3 12">Ribokinase</fullName>
        <shortName evidence="12">RK</shortName>
        <ecNumber evidence="2 12">2.7.1.15</ecNumber>
    </recommendedName>
</protein>
<dbReference type="CDD" id="cd01174">
    <property type="entry name" value="ribokinase"/>
    <property type="match status" value="1"/>
</dbReference>
<comment type="catalytic activity">
    <reaction evidence="12">
        <text>D-ribose + ATP = D-ribose 5-phosphate + ADP + H(+)</text>
        <dbReference type="Rhea" id="RHEA:13697"/>
        <dbReference type="ChEBI" id="CHEBI:15378"/>
        <dbReference type="ChEBI" id="CHEBI:30616"/>
        <dbReference type="ChEBI" id="CHEBI:47013"/>
        <dbReference type="ChEBI" id="CHEBI:78346"/>
        <dbReference type="ChEBI" id="CHEBI:456216"/>
        <dbReference type="EC" id="2.7.1.15"/>
    </reaction>
</comment>
<dbReference type="InterPro" id="IPR011877">
    <property type="entry name" value="Ribokinase"/>
</dbReference>
<dbReference type="RefSeq" id="WP_212017025.1">
    <property type="nucleotide sequence ID" value="NZ_JAAFYZ010000162.1"/>
</dbReference>
<dbReference type="Gene3D" id="3.40.1190.20">
    <property type="match status" value="1"/>
</dbReference>
<evidence type="ECO:0000256" key="6">
    <source>
        <dbReference type="ARBA" id="ARBA00022741"/>
    </source>
</evidence>
<evidence type="ECO:0000256" key="1">
    <source>
        <dbReference type="ARBA" id="ARBA00005380"/>
    </source>
</evidence>
<feature type="binding site" evidence="12">
    <location>
        <begin position="11"/>
        <end position="13"/>
    </location>
    <ligand>
        <name>substrate</name>
    </ligand>
</feature>
<dbReference type="PANTHER" id="PTHR10584">
    <property type="entry name" value="SUGAR KINASE"/>
    <property type="match status" value="1"/>
</dbReference>
<keyword evidence="15" id="KW-1185">Reference proteome</keyword>
<evidence type="ECO:0000313" key="14">
    <source>
        <dbReference type="EMBL" id="MBS2551924.1"/>
    </source>
</evidence>
<feature type="binding site" evidence="12">
    <location>
        <begin position="39"/>
        <end position="43"/>
    </location>
    <ligand>
        <name>substrate</name>
    </ligand>
</feature>
<comment type="caution">
    <text evidence="14">The sequence shown here is derived from an EMBL/GenBank/DDBJ whole genome shotgun (WGS) entry which is preliminary data.</text>
</comment>
<proteinExistence type="inferred from homology"/>
<feature type="binding site" evidence="12">
    <location>
        <position position="278"/>
    </location>
    <ligand>
        <name>K(+)</name>
        <dbReference type="ChEBI" id="CHEBI:29103"/>
    </ligand>
</feature>
<evidence type="ECO:0000256" key="12">
    <source>
        <dbReference type="HAMAP-Rule" id="MF_01987"/>
    </source>
</evidence>
<reference evidence="14 15" key="1">
    <citation type="submission" date="2020-02" db="EMBL/GenBank/DDBJ databases">
        <title>Acidophilic actinobacteria isolated from forest soil.</title>
        <authorList>
            <person name="Golinska P."/>
        </authorList>
    </citation>
    <scope>NUCLEOTIDE SEQUENCE [LARGE SCALE GENOMIC DNA]</scope>
    <source>
        <strain evidence="14 15">NL8</strain>
    </source>
</reference>
<comment type="cofactor">
    <cofactor evidence="12">
        <name>Mg(2+)</name>
        <dbReference type="ChEBI" id="CHEBI:18420"/>
    </cofactor>
    <text evidence="12">Requires a divalent cation, most likely magnesium in vivo, as an electrophilic catalyst to aid phosphoryl group transfer. It is the chelate of the metal and the nucleotide that is the actual substrate.</text>
</comment>
<dbReference type="InterPro" id="IPR029056">
    <property type="entry name" value="Ribokinase-like"/>
</dbReference>
<name>A0ABS5L161_9ACTN</name>
<evidence type="ECO:0000256" key="5">
    <source>
        <dbReference type="ARBA" id="ARBA00022723"/>
    </source>
</evidence>
<dbReference type="Proteomes" id="UP000730482">
    <property type="component" value="Unassembled WGS sequence"/>
</dbReference>
<accession>A0ABS5L161</accession>
<feature type="binding site" evidence="12">
    <location>
        <position position="283"/>
    </location>
    <ligand>
        <name>K(+)</name>
        <dbReference type="ChEBI" id="CHEBI:29103"/>
    </ligand>
</feature>
<dbReference type="InterPro" id="IPR002139">
    <property type="entry name" value="Ribo/fructo_kinase"/>
</dbReference>
<feature type="binding site" evidence="12">
    <location>
        <position position="281"/>
    </location>
    <ligand>
        <name>K(+)</name>
        <dbReference type="ChEBI" id="CHEBI:29103"/>
    </ligand>
</feature>
<sequence length="305" mass="30880">MASVTVVGSVNRDVVLQVRALPRPGETVHAVGSREGMGGKGANQAVAAARLGSAVRLVAKVGGDARDILASLAQDGVDTGWITTADRTRTGLALITVDEPGENTIVLEGGANRELTVADLPEVLTSAGDVLMAQGEIPPEVTGAAITRAANQGATVILNPAPAYAFDDDVLKRVDVLVPNLGELCTLLGVPVPATSGEVGKLLARHPLPVAALVVTLGADGAIVHDQDGTVHIPAPRVAAVDTVGAGDTFCGALADSLVRGRSLRAAAERAVLAAALSVTGVGAQSAMPTAEEVDLFAQQQEKTR</sequence>
<dbReference type="InterPro" id="IPR002173">
    <property type="entry name" value="Carboh/pur_kinase_PfkB_CS"/>
</dbReference>
<keyword evidence="11 12" id="KW-0119">Carbohydrate metabolism</keyword>
<evidence type="ECO:0000256" key="3">
    <source>
        <dbReference type="ARBA" id="ARBA00016943"/>
    </source>
</evidence>
<comment type="subcellular location">
    <subcellularLocation>
        <location evidence="12">Cytoplasm</location>
    </subcellularLocation>
</comment>